<sequence>MHIINVTRAREKLPELMEEVFTNSKTYIITRRGIPMVKIIKADKVTKRKIKNKKALAKVFKLITEINGIWTKNGWKNKSSIEIVDFLRKRSQKKYVH</sequence>
<comment type="similarity">
    <text evidence="1 2">Belongs to the phD/YefM antitoxin family.</text>
</comment>
<dbReference type="STRING" id="1798383.A3D78_06175"/>
<name>A0A1F6A3N3_9BACT</name>
<dbReference type="AlphaFoldDB" id="A0A1F6A3N3"/>
<evidence type="ECO:0000256" key="1">
    <source>
        <dbReference type="ARBA" id="ARBA00009981"/>
    </source>
</evidence>
<evidence type="ECO:0000313" key="3">
    <source>
        <dbReference type="EMBL" id="OGG19328.1"/>
    </source>
</evidence>
<dbReference type="Pfam" id="PF02604">
    <property type="entry name" value="PhdYeFM_antitox"/>
    <property type="match status" value="1"/>
</dbReference>
<dbReference type="InterPro" id="IPR006442">
    <property type="entry name" value="Antitoxin_Phd/YefM"/>
</dbReference>
<dbReference type="SUPFAM" id="SSF143120">
    <property type="entry name" value="YefM-like"/>
    <property type="match status" value="1"/>
</dbReference>
<dbReference type="InterPro" id="IPR036165">
    <property type="entry name" value="YefM-like_sf"/>
</dbReference>
<dbReference type="Proteomes" id="UP000176253">
    <property type="component" value="Unassembled WGS sequence"/>
</dbReference>
<comment type="function">
    <text evidence="2">Antitoxin component of a type II toxin-antitoxin (TA) system.</text>
</comment>
<gene>
    <name evidence="3" type="ORF">A3D78_06175</name>
</gene>
<dbReference type="EMBL" id="MFJM01000001">
    <property type="protein sequence ID" value="OGG19328.1"/>
    <property type="molecule type" value="Genomic_DNA"/>
</dbReference>
<protein>
    <recommendedName>
        <fullName evidence="2">Antitoxin</fullName>
    </recommendedName>
</protein>
<evidence type="ECO:0000256" key="2">
    <source>
        <dbReference type="RuleBase" id="RU362080"/>
    </source>
</evidence>
<accession>A0A1F6A3N3</accession>
<organism evidence="3 4">
    <name type="scientific">Candidatus Gottesmanbacteria bacterium RIFCSPHIGHO2_02_FULL_39_14</name>
    <dbReference type="NCBI Taxonomy" id="1798383"/>
    <lineage>
        <taxon>Bacteria</taxon>
        <taxon>Candidatus Gottesmaniibacteriota</taxon>
    </lineage>
</organism>
<reference evidence="3 4" key="1">
    <citation type="journal article" date="2016" name="Nat. Commun.">
        <title>Thousands of microbial genomes shed light on interconnected biogeochemical processes in an aquifer system.</title>
        <authorList>
            <person name="Anantharaman K."/>
            <person name="Brown C.T."/>
            <person name="Hug L.A."/>
            <person name="Sharon I."/>
            <person name="Castelle C.J."/>
            <person name="Probst A.J."/>
            <person name="Thomas B.C."/>
            <person name="Singh A."/>
            <person name="Wilkins M.J."/>
            <person name="Karaoz U."/>
            <person name="Brodie E.L."/>
            <person name="Williams K.H."/>
            <person name="Hubbard S.S."/>
            <person name="Banfield J.F."/>
        </authorList>
    </citation>
    <scope>NUCLEOTIDE SEQUENCE [LARGE SCALE GENOMIC DNA]</scope>
</reference>
<comment type="caution">
    <text evidence="3">The sequence shown here is derived from an EMBL/GenBank/DDBJ whole genome shotgun (WGS) entry which is preliminary data.</text>
</comment>
<proteinExistence type="inferred from homology"/>
<dbReference type="Gene3D" id="3.40.1620.10">
    <property type="entry name" value="YefM-like domain"/>
    <property type="match status" value="1"/>
</dbReference>
<evidence type="ECO:0000313" key="4">
    <source>
        <dbReference type="Proteomes" id="UP000176253"/>
    </source>
</evidence>